<evidence type="ECO:0000256" key="8">
    <source>
        <dbReference type="ARBA" id="ARBA00023012"/>
    </source>
</evidence>
<dbReference type="AlphaFoldDB" id="A0A7W0DKC2"/>
<evidence type="ECO:0000256" key="1">
    <source>
        <dbReference type="ARBA" id="ARBA00000085"/>
    </source>
</evidence>
<keyword evidence="8" id="KW-0902">Two-component regulatory system</keyword>
<dbReference type="Gene3D" id="3.30.565.10">
    <property type="entry name" value="Histidine kinase-like ATPase, C-terminal domain"/>
    <property type="match status" value="1"/>
</dbReference>
<evidence type="ECO:0000256" key="3">
    <source>
        <dbReference type="ARBA" id="ARBA00022553"/>
    </source>
</evidence>
<keyword evidence="3" id="KW-0597">Phosphoprotein</keyword>
<evidence type="ECO:0000256" key="5">
    <source>
        <dbReference type="ARBA" id="ARBA00022741"/>
    </source>
</evidence>
<dbReference type="Pfam" id="PF07730">
    <property type="entry name" value="HisKA_3"/>
    <property type="match status" value="1"/>
</dbReference>
<dbReference type="RefSeq" id="WP_181657601.1">
    <property type="nucleotide sequence ID" value="NZ_JACEHE010000006.1"/>
</dbReference>
<dbReference type="GO" id="GO:0000155">
    <property type="term" value="F:phosphorelay sensor kinase activity"/>
    <property type="evidence" value="ECO:0007669"/>
    <property type="project" value="InterPro"/>
</dbReference>
<dbReference type="InterPro" id="IPR036890">
    <property type="entry name" value="HATPase_C_sf"/>
</dbReference>
<keyword evidence="5" id="KW-0547">Nucleotide-binding</keyword>
<feature type="region of interest" description="Disordered" evidence="9">
    <location>
        <begin position="156"/>
        <end position="175"/>
    </location>
</feature>
<dbReference type="GO" id="GO:0005524">
    <property type="term" value="F:ATP binding"/>
    <property type="evidence" value="ECO:0007669"/>
    <property type="project" value="UniProtKB-KW"/>
</dbReference>
<organism evidence="12 13">
    <name type="scientific">Streptomyces himalayensis subsp. himalayensis</name>
    <dbReference type="NCBI Taxonomy" id="2756131"/>
    <lineage>
        <taxon>Bacteria</taxon>
        <taxon>Bacillati</taxon>
        <taxon>Actinomycetota</taxon>
        <taxon>Actinomycetes</taxon>
        <taxon>Kitasatosporales</taxon>
        <taxon>Streptomycetaceae</taxon>
        <taxon>Streptomyces</taxon>
        <taxon>Streptomyces himalayensis</taxon>
    </lineage>
</organism>
<dbReference type="EMBL" id="JACEHE010000006">
    <property type="protein sequence ID" value="MBA2946681.1"/>
    <property type="molecule type" value="Genomic_DNA"/>
</dbReference>
<dbReference type="Proteomes" id="UP000545761">
    <property type="component" value="Unassembled WGS sequence"/>
</dbReference>
<dbReference type="InterPro" id="IPR011712">
    <property type="entry name" value="Sig_transdc_His_kin_sub3_dim/P"/>
</dbReference>
<reference evidence="12 13" key="1">
    <citation type="submission" date="2020-07" db="EMBL/GenBank/DDBJ databases">
        <title>Streptomyces isolated from Indian soil.</title>
        <authorList>
            <person name="Mandal S."/>
            <person name="Maiti P.K."/>
        </authorList>
    </citation>
    <scope>NUCLEOTIDE SEQUENCE [LARGE SCALE GENOMIC DNA]</scope>
    <source>
        <strain evidence="12 13">PSKA28</strain>
    </source>
</reference>
<keyword evidence="10" id="KW-0812">Transmembrane</keyword>
<evidence type="ECO:0000256" key="9">
    <source>
        <dbReference type="SAM" id="MobiDB-lite"/>
    </source>
</evidence>
<dbReference type="SUPFAM" id="SSF55874">
    <property type="entry name" value="ATPase domain of HSP90 chaperone/DNA topoisomerase II/histidine kinase"/>
    <property type="match status" value="1"/>
</dbReference>
<dbReference type="PANTHER" id="PTHR24421:SF10">
    <property type="entry name" value="NITRATE_NITRITE SENSOR PROTEIN NARQ"/>
    <property type="match status" value="1"/>
</dbReference>
<dbReference type="PANTHER" id="PTHR24421">
    <property type="entry name" value="NITRATE/NITRITE SENSOR PROTEIN NARX-RELATED"/>
    <property type="match status" value="1"/>
</dbReference>
<gene>
    <name evidence="12" type="ORF">H1D24_12885</name>
</gene>
<dbReference type="SMART" id="SM00387">
    <property type="entry name" value="HATPase_c"/>
    <property type="match status" value="1"/>
</dbReference>
<feature type="domain" description="Histidine kinase/HSP90-like ATPase" evidence="11">
    <location>
        <begin position="282"/>
        <end position="374"/>
    </location>
</feature>
<evidence type="ECO:0000256" key="6">
    <source>
        <dbReference type="ARBA" id="ARBA00022777"/>
    </source>
</evidence>
<evidence type="ECO:0000313" key="13">
    <source>
        <dbReference type="Proteomes" id="UP000545761"/>
    </source>
</evidence>
<keyword evidence="4" id="KW-0808">Transferase</keyword>
<comment type="catalytic activity">
    <reaction evidence="1">
        <text>ATP + protein L-histidine = ADP + protein N-phospho-L-histidine.</text>
        <dbReference type="EC" id="2.7.13.3"/>
    </reaction>
</comment>
<keyword evidence="10" id="KW-1133">Transmembrane helix</keyword>
<dbReference type="Gene3D" id="1.20.5.1930">
    <property type="match status" value="1"/>
</dbReference>
<name>A0A7W0DKC2_9ACTN</name>
<dbReference type="GO" id="GO:0046983">
    <property type="term" value="F:protein dimerization activity"/>
    <property type="evidence" value="ECO:0007669"/>
    <property type="project" value="InterPro"/>
</dbReference>
<evidence type="ECO:0000256" key="4">
    <source>
        <dbReference type="ARBA" id="ARBA00022679"/>
    </source>
</evidence>
<evidence type="ECO:0000313" key="12">
    <source>
        <dbReference type="EMBL" id="MBA2946681.1"/>
    </source>
</evidence>
<feature type="transmembrane region" description="Helical" evidence="10">
    <location>
        <begin position="62"/>
        <end position="95"/>
    </location>
</feature>
<feature type="transmembrane region" description="Helical" evidence="10">
    <location>
        <begin position="12"/>
        <end position="30"/>
    </location>
</feature>
<dbReference type="InterPro" id="IPR050482">
    <property type="entry name" value="Sensor_HK_TwoCompSys"/>
</dbReference>
<evidence type="ECO:0000256" key="10">
    <source>
        <dbReference type="SAM" id="Phobius"/>
    </source>
</evidence>
<sequence>MRAHESGVRARVGDWVIAVGVAAALLVTGLSGQRSATNLDLLGYALLTAGGLALAARRRAPVAVLAVAGLCAVGYQAVGFDVPAVAYLFAVYAAVRAGHRTVTVAASVAMLALLPLAALASGLHDTGEAFAQARGALELAWLIAAGAAGEALRQAERRADEAERTREETARRRADEERLHIARELHDSLTHQISVIKVQAEVAVHVARKRGEEVPEALLAIQEAGREASRELRATLEALRDDDTAPPRGLDDVPELVERARKAGGLEATLTIEGQRHDVPAAVGRTVYRIVQESLTNIARHADAGTASVRIDCRPDALALRIDDDGKATSVTAPTPGVGLLGMRERVTALGGRLRAEPRGDGGFTVQAELPLDRVS</sequence>
<accession>A0A7W0DKC2</accession>
<feature type="transmembrane region" description="Helical" evidence="10">
    <location>
        <begin position="101"/>
        <end position="120"/>
    </location>
</feature>
<dbReference type="CDD" id="cd16917">
    <property type="entry name" value="HATPase_UhpB-NarQ-NarX-like"/>
    <property type="match status" value="1"/>
</dbReference>
<protein>
    <recommendedName>
        <fullName evidence="2">histidine kinase</fullName>
        <ecNumber evidence="2">2.7.13.3</ecNumber>
    </recommendedName>
</protein>
<evidence type="ECO:0000256" key="7">
    <source>
        <dbReference type="ARBA" id="ARBA00022840"/>
    </source>
</evidence>
<dbReference type="Pfam" id="PF02518">
    <property type="entry name" value="HATPase_c"/>
    <property type="match status" value="1"/>
</dbReference>
<keyword evidence="10" id="KW-0472">Membrane</keyword>
<comment type="caution">
    <text evidence="12">The sequence shown here is derived from an EMBL/GenBank/DDBJ whole genome shotgun (WGS) entry which is preliminary data.</text>
</comment>
<keyword evidence="7" id="KW-0067">ATP-binding</keyword>
<evidence type="ECO:0000256" key="2">
    <source>
        <dbReference type="ARBA" id="ARBA00012438"/>
    </source>
</evidence>
<dbReference type="GO" id="GO:0016020">
    <property type="term" value="C:membrane"/>
    <property type="evidence" value="ECO:0007669"/>
    <property type="project" value="InterPro"/>
</dbReference>
<feature type="transmembrane region" description="Helical" evidence="10">
    <location>
        <begin position="36"/>
        <end position="55"/>
    </location>
</feature>
<evidence type="ECO:0000259" key="11">
    <source>
        <dbReference type="SMART" id="SM00387"/>
    </source>
</evidence>
<proteinExistence type="predicted"/>
<dbReference type="EC" id="2.7.13.3" evidence="2"/>
<keyword evidence="6 12" id="KW-0418">Kinase</keyword>
<dbReference type="InterPro" id="IPR003594">
    <property type="entry name" value="HATPase_dom"/>
</dbReference>